<dbReference type="PROSITE" id="PS00600">
    <property type="entry name" value="AA_TRANSFER_CLASS_3"/>
    <property type="match status" value="1"/>
</dbReference>
<evidence type="ECO:0000313" key="5">
    <source>
        <dbReference type="Proteomes" id="UP000886874"/>
    </source>
</evidence>
<keyword evidence="4" id="KW-0032">Aminotransferase</keyword>
<dbReference type="Gene3D" id="3.40.640.10">
    <property type="entry name" value="Type I PLP-dependent aspartate aminotransferase-like (Major domain)"/>
    <property type="match status" value="1"/>
</dbReference>
<evidence type="ECO:0000256" key="1">
    <source>
        <dbReference type="ARBA" id="ARBA00001933"/>
    </source>
</evidence>
<reference evidence="4" key="1">
    <citation type="submission" date="2020-10" db="EMBL/GenBank/DDBJ databases">
        <authorList>
            <person name="Gilroy R."/>
        </authorList>
    </citation>
    <scope>NUCLEOTIDE SEQUENCE</scope>
    <source>
        <strain evidence="4">ChiSjej2B20-13462</strain>
    </source>
</reference>
<keyword evidence="2 3" id="KW-0663">Pyridoxal phosphate</keyword>
<dbReference type="PANTHER" id="PTHR43713:SF3">
    <property type="entry name" value="GLUTAMATE-1-SEMIALDEHYDE 2,1-AMINOMUTASE 1, CHLOROPLASTIC-RELATED"/>
    <property type="match status" value="1"/>
</dbReference>
<protein>
    <submittedName>
        <fullName evidence="4">Aminotransferase class III-fold pyridoxal phosphate-dependent enzyme</fullName>
    </submittedName>
</protein>
<dbReference type="GO" id="GO:0008483">
    <property type="term" value="F:transaminase activity"/>
    <property type="evidence" value="ECO:0007669"/>
    <property type="project" value="UniProtKB-KW"/>
</dbReference>
<comment type="similarity">
    <text evidence="3">Belongs to the class-III pyridoxal-phosphate-dependent aminotransferase family.</text>
</comment>
<dbReference type="InterPro" id="IPR049704">
    <property type="entry name" value="Aminotrans_3_PPA_site"/>
</dbReference>
<accession>A0A9D0Z5D7</accession>
<dbReference type="Pfam" id="PF00202">
    <property type="entry name" value="Aminotran_3"/>
    <property type="match status" value="1"/>
</dbReference>
<dbReference type="GO" id="GO:0030170">
    <property type="term" value="F:pyridoxal phosphate binding"/>
    <property type="evidence" value="ECO:0007669"/>
    <property type="project" value="InterPro"/>
</dbReference>
<dbReference type="Proteomes" id="UP000886874">
    <property type="component" value="Unassembled WGS sequence"/>
</dbReference>
<dbReference type="AlphaFoldDB" id="A0A9D0Z5D7"/>
<dbReference type="PANTHER" id="PTHR43713">
    <property type="entry name" value="GLUTAMATE-1-SEMIALDEHYDE 2,1-AMINOMUTASE"/>
    <property type="match status" value="1"/>
</dbReference>
<gene>
    <name evidence="4" type="ORF">IAA67_01125</name>
</gene>
<dbReference type="InterPro" id="IPR015424">
    <property type="entry name" value="PyrdxlP-dep_Trfase"/>
</dbReference>
<dbReference type="SUPFAM" id="SSF53383">
    <property type="entry name" value="PLP-dependent transferases"/>
    <property type="match status" value="1"/>
</dbReference>
<evidence type="ECO:0000256" key="2">
    <source>
        <dbReference type="ARBA" id="ARBA00022898"/>
    </source>
</evidence>
<comment type="cofactor">
    <cofactor evidence="1">
        <name>pyridoxal 5'-phosphate</name>
        <dbReference type="ChEBI" id="CHEBI:597326"/>
    </cofactor>
</comment>
<proteinExistence type="inferred from homology"/>
<dbReference type="EMBL" id="DVFN01000015">
    <property type="protein sequence ID" value="HIQ68926.1"/>
    <property type="molecule type" value="Genomic_DNA"/>
</dbReference>
<dbReference type="Gene3D" id="3.90.1150.10">
    <property type="entry name" value="Aspartate Aminotransferase, domain 1"/>
    <property type="match status" value="1"/>
</dbReference>
<organism evidence="4 5">
    <name type="scientific">Candidatus Avoscillospira stercorigallinarum</name>
    <dbReference type="NCBI Taxonomy" id="2840708"/>
    <lineage>
        <taxon>Bacteria</taxon>
        <taxon>Bacillati</taxon>
        <taxon>Bacillota</taxon>
        <taxon>Clostridia</taxon>
        <taxon>Eubacteriales</taxon>
        <taxon>Oscillospiraceae</taxon>
        <taxon>Oscillospiraceae incertae sedis</taxon>
        <taxon>Candidatus Avoscillospira</taxon>
    </lineage>
</organism>
<evidence type="ECO:0000313" key="4">
    <source>
        <dbReference type="EMBL" id="HIQ68926.1"/>
    </source>
</evidence>
<dbReference type="InterPro" id="IPR015421">
    <property type="entry name" value="PyrdxlP-dep_Trfase_major"/>
</dbReference>
<name>A0A9D0Z5D7_9FIRM</name>
<reference evidence="4" key="2">
    <citation type="journal article" date="2021" name="PeerJ">
        <title>Extensive microbial diversity within the chicken gut microbiome revealed by metagenomics and culture.</title>
        <authorList>
            <person name="Gilroy R."/>
            <person name="Ravi A."/>
            <person name="Getino M."/>
            <person name="Pursley I."/>
            <person name="Horton D.L."/>
            <person name="Alikhan N.F."/>
            <person name="Baker D."/>
            <person name="Gharbi K."/>
            <person name="Hall N."/>
            <person name="Watson M."/>
            <person name="Adriaenssens E.M."/>
            <person name="Foster-Nyarko E."/>
            <person name="Jarju S."/>
            <person name="Secka A."/>
            <person name="Antonio M."/>
            <person name="Oren A."/>
            <person name="Chaudhuri R.R."/>
            <person name="La Ragione R."/>
            <person name="Hildebrand F."/>
            <person name="Pallen M.J."/>
        </authorList>
    </citation>
    <scope>NUCLEOTIDE SEQUENCE</scope>
    <source>
        <strain evidence="4">ChiSjej2B20-13462</strain>
    </source>
</reference>
<comment type="caution">
    <text evidence="4">The sequence shown here is derived from an EMBL/GenBank/DDBJ whole genome shotgun (WGS) entry which is preliminary data.</text>
</comment>
<evidence type="ECO:0000256" key="3">
    <source>
        <dbReference type="RuleBase" id="RU003560"/>
    </source>
</evidence>
<keyword evidence="4" id="KW-0808">Transferase</keyword>
<dbReference type="InterPro" id="IPR015422">
    <property type="entry name" value="PyrdxlP-dep_Trfase_small"/>
</dbReference>
<sequence>MAYNGFAIDEYLDAAAVTAQLDALIQKPVYSIRRDRLKGYVEDYFEAKCPQSKAMIAQAKRVIPGGVQHNLAFNYPFPIVITKAEGAKLYDLDGNWYYDLLQAGGPTILGSNMPAVREPVIELLNTCGPSTGLFHEYEYKLAKKISELVPSVEMFRMLGSGTEACMCAVRIARLKTGHKNILKMGGAYHGWSDQLAYGIRVPGTKGLLSKGVPGFVFKHTDEFFPGDLEDLERKLKANRLTGGTAAVFLEPVGPESGTRPVSKEFVRGAAKLARDYGALLIFDEVVTGFRIGLSGAQGYFGVDPDLTIFGKIIAGGYPGAGGIGGHADCMAHLGAGLDSSGKKVAKAMCGGTMAATPISCVAGYHALCEIERTNACEAAGRMGDRLTKGLQALIAKYKLPFVAFNQGSICHLDSVGTMHFAIDWKKPWTIPQILKETGIRQKEMEHMGAAYMAEGIVTLAGSRLYTSAAYTEEMIDDVLARFERVFSHCGRLEVRR</sequence>
<dbReference type="InterPro" id="IPR005814">
    <property type="entry name" value="Aminotrans_3"/>
</dbReference>